<evidence type="ECO:0000313" key="2">
    <source>
        <dbReference type="Proteomes" id="UP000000226"/>
    </source>
</evidence>
<accession>V7CEX4</accession>
<organism evidence="1 2">
    <name type="scientific">Phaseolus vulgaris</name>
    <name type="common">Kidney bean</name>
    <name type="synonym">French bean</name>
    <dbReference type="NCBI Taxonomy" id="3885"/>
    <lineage>
        <taxon>Eukaryota</taxon>
        <taxon>Viridiplantae</taxon>
        <taxon>Streptophyta</taxon>
        <taxon>Embryophyta</taxon>
        <taxon>Tracheophyta</taxon>
        <taxon>Spermatophyta</taxon>
        <taxon>Magnoliopsida</taxon>
        <taxon>eudicotyledons</taxon>
        <taxon>Gunneridae</taxon>
        <taxon>Pentapetalae</taxon>
        <taxon>rosids</taxon>
        <taxon>fabids</taxon>
        <taxon>Fabales</taxon>
        <taxon>Fabaceae</taxon>
        <taxon>Papilionoideae</taxon>
        <taxon>50 kb inversion clade</taxon>
        <taxon>NPAAA clade</taxon>
        <taxon>indigoferoid/millettioid clade</taxon>
        <taxon>Phaseoleae</taxon>
        <taxon>Phaseolus</taxon>
    </lineage>
</organism>
<name>V7CEX4_PHAVU</name>
<dbReference type="OrthoDB" id="10458779at2759"/>
<protein>
    <submittedName>
        <fullName evidence="1">Uncharacterized protein</fullName>
    </submittedName>
</protein>
<dbReference type="AlphaFoldDB" id="V7CEX4"/>
<dbReference type="Gramene" id="ESW28669">
    <property type="protein sequence ID" value="ESW28669"/>
    <property type="gene ID" value="PHAVU_002G007700g"/>
</dbReference>
<sequence>MRKRKGEFCVLRKKKGTKRKPKKARHRPKNAFALPHEQDKTHFSSLLFSSLIYHSLPILSHASFPSLSQTTIMKRRTKLLHTSFSFSPSTHNPHQQHKLTFSPSHAAPTRPELLTFLRNFESSGLQCNFALPTFLFC</sequence>
<evidence type="ECO:0000313" key="1">
    <source>
        <dbReference type="EMBL" id="ESW28669.1"/>
    </source>
</evidence>
<keyword evidence="2" id="KW-1185">Reference proteome</keyword>
<dbReference type="Proteomes" id="UP000000226">
    <property type="component" value="Chromosome 2"/>
</dbReference>
<proteinExistence type="predicted"/>
<dbReference type="EMBL" id="CM002289">
    <property type="protein sequence ID" value="ESW28669.1"/>
    <property type="molecule type" value="Genomic_DNA"/>
</dbReference>
<reference evidence="2" key="1">
    <citation type="journal article" date="2014" name="Nat. Genet.">
        <title>A reference genome for common bean and genome-wide analysis of dual domestications.</title>
        <authorList>
            <person name="Schmutz J."/>
            <person name="McClean P.E."/>
            <person name="Mamidi S."/>
            <person name="Wu G.A."/>
            <person name="Cannon S.B."/>
            <person name="Grimwood J."/>
            <person name="Jenkins J."/>
            <person name="Shu S."/>
            <person name="Song Q."/>
            <person name="Chavarro C."/>
            <person name="Torres-Torres M."/>
            <person name="Geffroy V."/>
            <person name="Moghaddam S.M."/>
            <person name="Gao D."/>
            <person name="Abernathy B."/>
            <person name="Barry K."/>
            <person name="Blair M."/>
            <person name="Brick M.A."/>
            <person name="Chovatia M."/>
            <person name="Gepts P."/>
            <person name="Goodstein D.M."/>
            <person name="Gonzales M."/>
            <person name="Hellsten U."/>
            <person name="Hyten D.L."/>
            <person name="Jia G."/>
            <person name="Kelly J.D."/>
            <person name="Kudrna D."/>
            <person name="Lee R."/>
            <person name="Richard M.M."/>
            <person name="Miklas P.N."/>
            <person name="Osorno J.M."/>
            <person name="Rodrigues J."/>
            <person name="Thareau V."/>
            <person name="Urrea C.A."/>
            <person name="Wang M."/>
            <person name="Yu Y."/>
            <person name="Zhang M."/>
            <person name="Wing R.A."/>
            <person name="Cregan P.B."/>
            <person name="Rokhsar D.S."/>
            <person name="Jackson S.A."/>
        </authorList>
    </citation>
    <scope>NUCLEOTIDE SEQUENCE [LARGE SCALE GENOMIC DNA]</scope>
    <source>
        <strain evidence="2">cv. G19833</strain>
    </source>
</reference>
<gene>
    <name evidence="1" type="ORF">PHAVU_002G007700g</name>
</gene>